<reference evidence="11 12" key="1">
    <citation type="journal article" date="2016" name="Int. J. Syst. Evol. Microbiol.">
        <title>Panacibacter ginsenosidivorans gen. nov., sp. nov., with ginsenoside converting activity isolated from soil of a ginseng field.</title>
        <authorList>
            <person name="Siddiqi M.Z."/>
            <person name="Muhammad Shafi S."/>
            <person name="Choi K.D."/>
            <person name="Im W.T."/>
        </authorList>
    </citation>
    <scope>NUCLEOTIDE SEQUENCE [LARGE SCALE GENOMIC DNA]</scope>
    <source>
        <strain evidence="11 12">Gsoil1550</strain>
    </source>
</reference>
<accession>A0A5B8V3P1</accession>
<evidence type="ECO:0000256" key="8">
    <source>
        <dbReference type="SAM" id="SignalP"/>
    </source>
</evidence>
<sequence>MKYYCQRKFIHISLSLLLIASGSMKPLISLSQDGPHYNVLFIVVDDMNEKASVFGYPEVLTPNLQRLVNRGIVFRRAYCQFPLCNPSRTSLLTGWRPDKTGVFDNGTSPRSKVGNQVKFLPEYFSQFGYHTERVGKVMHGVYQNQIAWDYSDKTNADDLSKGSTPGSWWVRDLPDASTINGIYAGIMIKRMRLQPPQPFFLALGLTVHNPFTPSLKYWNMYGDPSVQQLLPIDKNGNTGDLKGNGSGNIKLPNTPPGDRNDVPRIAFPIQVNKTTTDWQNTVHAYYAEVTEMDAQLGSVLDEMDRQNLWQNTVVVLIADHGQHLGEHEGLWGKTTLFEESDLVPLIVCVPGKPAGVCNALVESVDMYPSLAEICSLPAPSGMEGSSFARLIDNVNEPWKRAVFTQVKRRTTEMYSASTTQYRYNSWGSSGEELYDHLTDPFEYTNLAGNAAYTSVLKMMRTILAEGWTKSLPPEDDLSFVSTDNYVAKATIGLQTTIKTFPNPSDGNMFVSLTSLHAGMVRLNVYDSFGRIILSTTNAISEGHNTFSIHLDSIAAGLYTLEVKNKEVQQLAKLVIEK</sequence>
<proteinExistence type="inferred from homology"/>
<feature type="chain" id="PRO_5022721253" evidence="8">
    <location>
        <begin position="21"/>
        <end position="577"/>
    </location>
</feature>
<protein>
    <submittedName>
        <fullName evidence="11">Sulfatase-like hydrolase/transferase</fullName>
    </submittedName>
</protein>
<keyword evidence="3" id="KW-0479">Metal-binding</keyword>
<dbReference type="CDD" id="cd16030">
    <property type="entry name" value="iduronate-2-sulfatase"/>
    <property type="match status" value="1"/>
</dbReference>
<keyword evidence="5 11" id="KW-0378">Hydrolase</keyword>
<keyword evidence="11" id="KW-0808">Transferase</keyword>
<evidence type="ECO:0000256" key="5">
    <source>
        <dbReference type="ARBA" id="ARBA00022801"/>
    </source>
</evidence>
<evidence type="ECO:0000259" key="10">
    <source>
        <dbReference type="Pfam" id="PF18962"/>
    </source>
</evidence>
<evidence type="ECO:0000259" key="9">
    <source>
        <dbReference type="Pfam" id="PF00884"/>
    </source>
</evidence>
<dbReference type="Pfam" id="PF00884">
    <property type="entry name" value="Sulfatase"/>
    <property type="match status" value="1"/>
</dbReference>
<evidence type="ECO:0000256" key="4">
    <source>
        <dbReference type="ARBA" id="ARBA00022729"/>
    </source>
</evidence>
<dbReference type="SUPFAM" id="SSF53649">
    <property type="entry name" value="Alkaline phosphatase-like"/>
    <property type="match status" value="1"/>
</dbReference>
<feature type="region of interest" description="Disordered" evidence="7">
    <location>
        <begin position="238"/>
        <end position="262"/>
    </location>
</feature>
<gene>
    <name evidence="11" type="ORF">FRZ67_01245</name>
</gene>
<dbReference type="Proteomes" id="UP000321533">
    <property type="component" value="Chromosome"/>
</dbReference>
<feature type="domain" description="Sulfatase N-terminal" evidence="9">
    <location>
        <begin position="38"/>
        <end position="372"/>
    </location>
</feature>
<dbReference type="InterPro" id="IPR000917">
    <property type="entry name" value="Sulfatase_N"/>
</dbReference>
<dbReference type="GO" id="GO:0046872">
    <property type="term" value="F:metal ion binding"/>
    <property type="evidence" value="ECO:0007669"/>
    <property type="project" value="UniProtKB-KW"/>
</dbReference>
<feature type="domain" description="Secretion system C-terminal sorting" evidence="10">
    <location>
        <begin position="500"/>
        <end position="575"/>
    </location>
</feature>
<organism evidence="11 12">
    <name type="scientific">Panacibacter ginsenosidivorans</name>
    <dbReference type="NCBI Taxonomy" id="1813871"/>
    <lineage>
        <taxon>Bacteria</taxon>
        <taxon>Pseudomonadati</taxon>
        <taxon>Bacteroidota</taxon>
        <taxon>Chitinophagia</taxon>
        <taxon>Chitinophagales</taxon>
        <taxon>Chitinophagaceae</taxon>
        <taxon>Panacibacter</taxon>
    </lineage>
</organism>
<dbReference type="InterPro" id="IPR017850">
    <property type="entry name" value="Alkaline_phosphatase_core_sf"/>
</dbReference>
<dbReference type="KEGG" id="pgin:FRZ67_01245"/>
<dbReference type="PANTHER" id="PTHR45953">
    <property type="entry name" value="IDURONATE 2-SULFATASE"/>
    <property type="match status" value="1"/>
</dbReference>
<evidence type="ECO:0000313" key="11">
    <source>
        <dbReference type="EMBL" id="QEC65994.1"/>
    </source>
</evidence>
<dbReference type="OrthoDB" id="9763552at2"/>
<dbReference type="GO" id="GO:0004423">
    <property type="term" value="F:iduronate-2-sulfatase activity"/>
    <property type="evidence" value="ECO:0007669"/>
    <property type="project" value="InterPro"/>
</dbReference>
<keyword evidence="4 8" id="KW-0732">Signal</keyword>
<dbReference type="InterPro" id="IPR026444">
    <property type="entry name" value="Secre_tail"/>
</dbReference>
<feature type="signal peptide" evidence="8">
    <location>
        <begin position="1"/>
        <end position="20"/>
    </location>
</feature>
<evidence type="ECO:0000256" key="6">
    <source>
        <dbReference type="ARBA" id="ARBA00022837"/>
    </source>
</evidence>
<name>A0A5B8V3P1_9BACT</name>
<dbReference type="InterPro" id="IPR024607">
    <property type="entry name" value="Sulfatase_CS"/>
</dbReference>
<evidence type="ECO:0000313" key="12">
    <source>
        <dbReference type="Proteomes" id="UP000321533"/>
    </source>
</evidence>
<evidence type="ECO:0000256" key="3">
    <source>
        <dbReference type="ARBA" id="ARBA00022723"/>
    </source>
</evidence>
<comment type="cofactor">
    <cofactor evidence="1">
        <name>Ca(2+)</name>
        <dbReference type="ChEBI" id="CHEBI:29108"/>
    </cofactor>
</comment>
<dbReference type="Pfam" id="PF18962">
    <property type="entry name" value="Por_Secre_tail"/>
    <property type="match status" value="1"/>
</dbReference>
<dbReference type="NCBIfam" id="TIGR04183">
    <property type="entry name" value="Por_Secre_tail"/>
    <property type="match status" value="1"/>
</dbReference>
<dbReference type="PROSITE" id="PS00149">
    <property type="entry name" value="SULFATASE_2"/>
    <property type="match status" value="1"/>
</dbReference>
<evidence type="ECO:0000256" key="1">
    <source>
        <dbReference type="ARBA" id="ARBA00001913"/>
    </source>
</evidence>
<evidence type="ECO:0000256" key="7">
    <source>
        <dbReference type="SAM" id="MobiDB-lite"/>
    </source>
</evidence>
<dbReference type="GO" id="GO:0005737">
    <property type="term" value="C:cytoplasm"/>
    <property type="evidence" value="ECO:0007669"/>
    <property type="project" value="TreeGrafter"/>
</dbReference>
<dbReference type="AlphaFoldDB" id="A0A5B8V3P1"/>
<dbReference type="PANTHER" id="PTHR45953:SF1">
    <property type="entry name" value="IDURONATE 2-SULFATASE"/>
    <property type="match status" value="1"/>
</dbReference>
<dbReference type="InterPro" id="IPR035874">
    <property type="entry name" value="IDS"/>
</dbReference>
<evidence type="ECO:0000256" key="2">
    <source>
        <dbReference type="ARBA" id="ARBA00008779"/>
    </source>
</evidence>
<dbReference type="RefSeq" id="WP_147187794.1">
    <property type="nucleotide sequence ID" value="NZ_CP042435.1"/>
</dbReference>
<dbReference type="Gene3D" id="3.40.720.10">
    <property type="entry name" value="Alkaline Phosphatase, subunit A"/>
    <property type="match status" value="1"/>
</dbReference>
<keyword evidence="12" id="KW-1185">Reference proteome</keyword>
<comment type="similarity">
    <text evidence="2">Belongs to the sulfatase family.</text>
</comment>
<dbReference type="GO" id="GO:0016740">
    <property type="term" value="F:transferase activity"/>
    <property type="evidence" value="ECO:0007669"/>
    <property type="project" value="UniProtKB-KW"/>
</dbReference>
<keyword evidence="6" id="KW-0106">Calcium</keyword>
<dbReference type="EMBL" id="CP042435">
    <property type="protein sequence ID" value="QEC65994.1"/>
    <property type="molecule type" value="Genomic_DNA"/>
</dbReference>